<evidence type="ECO:0000313" key="2">
    <source>
        <dbReference type="Proteomes" id="UP000298602"/>
    </source>
</evidence>
<organism evidence="1 2">
    <name type="scientific">Desulfoglaeba alkanexedens ALDC</name>
    <dbReference type="NCBI Taxonomy" id="980445"/>
    <lineage>
        <taxon>Bacteria</taxon>
        <taxon>Pseudomonadati</taxon>
        <taxon>Thermodesulfobacteriota</taxon>
        <taxon>Syntrophobacteria</taxon>
        <taxon>Syntrophobacterales</taxon>
        <taxon>Syntrophobacteraceae</taxon>
        <taxon>Desulfoglaeba</taxon>
    </lineage>
</organism>
<reference evidence="1 2" key="2">
    <citation type="submission" date="2019-05" db="EMBL/GenBank/DDBJ databases">
        <authorList>
            <person name="Suflita J.M."/>
            <person name="Marks C.R."/>
        </authorList>
    </citation>
    <scope>NUCLEOTIDE SEQUENCE [LARGE SCALE GENOMIC DNA]</scope>
    <source>
        <strain evidence="1 2">ALDC</strain>
    </source>
</reference>
<protein>
    <submittedName>
        <fullName evidence="1">Four helix bundle protein</fullName>
    </submittedName>
</protein>
<dbReference type="InterPro" id="IPR012657">
    <property type="entry name" value="23S_rRNA-intervening_sequence"/>
</dbReference>
<accession>A0A4P8L0I1</accession>
<dbReference type="NCBIfam" id="TIGR02436">
    <property type="entry name" value="four helix bundle protein"/>
    <property type="match status" value="1"/>
</dbReference>
<dbReference type="EMBL" id="CP040098">
    <property type="protein sequence ID" value="QCQ21336.1"/>
    <property type="molecule type" value="Genomic_DNA"/>
</dbReference>
<keyword evidence="2" id="KW-1185">Reference proteome</keyword>
<reference evidence="1 2" key="1">
    <citation type="submission" date="2019-05" db="EMBL/GenBank/DDBJ databases">
        <title>The Complete Genome Sequence of the n-alkane-degrading Desulfoglaeba alkanexedens ALDC reveals multiple alkylsuccinate synthase gene clusters.</title>
        <authorList>
            <person name="Callaghan A.V."/>
            <person name="Davidova I.A."/>
            <person name="Duncan K.E."/>
            <person name="Morris B."/>
            <person name="McInerney M.J."/>
        </authorList>
    </citation>
    <scope>NUCLEOTIDE SEQUENCE [LARGE SCALE GENOMIC DNA]</scope>
    <source>
        <strain evidence="1 2">ALDC</strain>
    </source>
</reference>
<dbReference type="CDD" id="cd16377">
    <property type="entry name" value="23S_rRNA_IVP_like"/>
    <property type="match status" value="1"/>
</dbReference>
<dbReference type="InterPro" id="IPR036583">
    <property type="entry name" value="23S_rRNA_IVS_sf"/>
</dbReference>
<dbReference type="PANTHER" id="PTHR38471:SF2">
    <property type="entry name" value="FOUR HELIX BUNDLE PROTEIN"/>
    <property type="match status" value="1"/>
</dbReference>
<dbReference type="OrthoDB" id="9800370at2"/>
<dbReference type="Proteomes" id="UP000298602">
    <property type="component" value="Chromosome"/>
</dbReference>
<dbReference type="Gene3D" id="1.20.1440.60">
    <property type="entry name" value="23S rRNA-intervening sequence"/>
    <property type="match status" value="1"/>
</dbReference>
<dbReference type="AlphaFoldDB" id="A0A4P8L0I1"/>
<name>A0A4P8L0I1_9BACT</name>
<evidence type="ECO:0000313" key="1">
    <source>
        <dbReference type="EMBL" id="QCQ21336.1"/>
    </source>
</evidence>
<proteinExistence type="predicted"/>
<sequence length="89" mass="10108">MKLETSKMRRAAVSVAANIVEGSARKNRSEYLQFLYISISSLAELNYYITFSNDLGYLDAKAYDELRTKGQETSRTLQGLISYIQKSKV</sequence>
<dbReference type="KEGG" id="dax:FDQ92_03560"/>
<dbReference type="SUPFAM" id="SSF158446">
    <property type="entry name" value="IVS-encoded protein-like"/>
    <property type="match status" value="1"/>
</dbReference>
<gene>
    <name evidence="1" type="ORF">FDQ92_03560</name>
</gene>
<dbReference type="PANTHER" id="PTHR38471">
    <property type="entry name" value="FOUR HELIX BUNDLE PROTEIN"/>
    <property type="match status" value="1"/>
</dbReference>
<dbReference type="Pfam" id="PF05635">
    <property type="entry name" value="23S_rRNA_IVP"/>
    <property type="match status" value="1"/>
</dbReference>